<dbReference type="EMBL" id="JADKYU010001153">
    <property type="protein sequence ID" value="MBF4986384.1"/>
    <property type="molecule type" value="Genomic_DNA"/>
</dbReference>
<accession>A0ABS0AAQ1</accession>
<dbReference type="SUPFAM" id="SSF53807">
    <property type="entry name" value="Helical backbone' metal receptor"/>
    <property type="match status" value="1"/>
</dbReference>
<dbReference type="Proteomes" id="UP001194729">
    <property type="component" value="Unassembled WGS sequence"/>
</dbReference>
<evidence type="ECO:0000313" key="1">
    <source>
        <dbReference type="EMBL" id="MBF4986384.1"/>
    </source>
</evidence>
<sequence>ALQAAVKAQNHEVQIGGELFSDALGSAGTVEGTYIGMYRHNINTIVNALK</sequence>
<organism evidence="1 2">
    <name type="scientific">Nonlabens mediterrranea</name>
    <dbReference type="NCBI Taxonomy" id="1419947"/>
    <lineage>
        <taxon>Bacteria</taxon>
        <taxon>Pseudomonadati</taxon>
        <taxon>Bacteroidota</taxon>
        <taxon>Flavobacteriia</taxon>
        <taxon>Flavobacteriales</taxon>
        <taxon>Flavobacteriaceae</taxon>
        <taxon>Nonlabens</taxon>
    </lineage>
</organism>
<gene>
    <name evidence="1" type="ORF">FNJ87_19440</name>
</gene>
<keyword evidence="2" id="KW-1185">Reference proteome</keyword>
<feature type="non-terminal residue" evidence="1">
    <location>
        <position position="1"/>
    </location>
</feature>
<proteinExistence type="predicted"/>
<reference evidence="1 2" key="1">
    <citation type="submission" date="2020-11" db="EMBL/GenBank/DDBJ databases">
        <title>P. mediterranea TC4 genome.</title>
        <authorList>
            <person name="Molmeret M."/>
        </authorList>
    </citation>
    <scope>NUCLEOTIDE SEQUENCE [LARGE SCALE GENOMIC DNA]</scope>
    <source>
        <strain evidence="1 2">TC4</strain>
    </source>
</reference>
<name>A0ABS0AAQ1_9FLAO</name>
<protein>
    <submittedName>
        <fullName evidence="1">Manganese transporter</fullName>
    </submittedName>
</protein>
<evidence type="ECO:0000313" key="2">
    <source>
        <dbReference type="Proteomes" id="UP001194729"/>
    </source>
</evidence>
<comment type="caution">
    <text evidence="1">The sequence shown here is derived from an EMBL/GenBank/DDBJ whole genome shotgun (WGS) entry which is preliminary data.</text>
</comment>
<dbReference type="Gene3D" id="3.40.50.1980">
    <property type="entry name" value="Nitrogenase molybdenum iron protein domain"/>
    <property type="match status" value="1"/>
</dbReference>